<dbReference type="InterPro" id="IPR003661">
    <property type="entry name" value="HisK_dim/P_dom"/>
</dbReference>
<keyword evidence="5" id="KW-0418">Kinase</keyword>
<dbReference type="SMART" id="SM00388">
    <property type="entry name" value="HisKA"/>
    <property type="match status" value="1"/>
</dbReference>
<evidence type="ECO:0000313" key="8">
    <source>
        <dbReference type="Proteomes" id="UP000566813"/>
    </source>
</evidence>
<dbReference type="GO" id="GO:0000155">
    <property type="term" value="F:phosphorelay sensor kinase activity"/>
    <property type="evidence" value="ECO:0007669"/>
    <property type="project" value="InterPro"/>
</dbReference>
<keyword evidence="8" id="KW-1185">Reference proteome</keyword>
<dbReference type="Gene3D" id="1.10.287.130">
    <property type="match status" value="1"/>
</dbReference>
<proteinExistence type="predicted"/>
<evidence type="ECO:0000259" key="6">
    <source>
        <dbReference type="PROSITE" id="PS50109"/>
    </source>
</evidence>
<dbReference type="Gene3D" id="3.30.450.20">
    <property type="entry name" value="PAS domain"/>
    <property type="match status" value="2"/>
</dbReference>
<dbReference type="PRINTS" id="PR00344">
    <property type="entry name" value="BCTRLSENSOR"/>
</dbReference>
<dbReference type="Pfam" id="PF00512">
    <property type="entry name" value="HisKA"/>
    <property type="match status" value="1"/>
</dbReference>
<dbReference type="EC" id="2.7.13.3" evidence="2"/>
<evidence type="ECO:0000313" key="7">
    <source>
        <dbReference type="EMBL" id="MBC2664140.1"/>
    </source>
</evidence>
<dbReference type="InterPro" id="IPR000014">
    <property type="entry name" value="PAS"/>
</dbReference>
<dbReference type="CDD" id="cd00075">
    <property type="entry name" value="HATPase"/>
    <property type="match status" value="1"/>
</dbReference>
<evidence type="ECO:0000256" key="4">
    <source>
        <dbReference type="ARBA" id="ARBA00022679"/>
    </source>
</evidence>
<keyword evidence="4" id="KW-0808">Transferase</keyword>
<dbReference type="EMBL" id="JACLAW010000001">
    <property type="protein sequence ID" value="MBC2664140.1"/>
    <property type="molecule type" value="Genomic_DNA"/>
</dbReference>
<evidence type="ECO:0000256" key="3">
    <source>
        <dbReference type="ARBA" id="ARBA00022553"/>
    </source>
</evidence>
<feature type="domain" description="Histidine kinase" evidence="6">
    <location>
        <begin position="568"/>
        <end position="783"/>
    </location>
</feature>
<keyword evidence="3" id="KW-0597">Phosphoprotein</keyword>
<dbReference type="PANTHER" id="PTHR43047:SF72">
    <property type="entry name" value="OSMOSENSING HISTIDINE PROTEIN KINASE SLN1"/>
    <property type="match status" value="1"/>
</dbReference>
<dbReference type="InterPro" id="IPR036890">
    <property type="entry name" value="HATPase_C_sf"/>
</dbReference>
<dbReference type="SUPFAM" id="SSF55874">
    <property type="entry name" value="ATPase domain of HSP90 chaperone/DNA topoisomerase II/histidine kinase"/>
    <property type="match status" value="1"/>
</dbReference>
<name>A0A7X1KKF8_9SPHN</name>
<dbReference type="InterPro" id="IPR004358">
    <property type="entry name" value="Sig_transdc_His_kin-like_C"/>
</dbReference>
<dbReference type="InterPro" id="IPR035965">
    <property type="entry name" value="PAS-like_dom_sf"/>
</dbReference>
<dbReference type="InterPro" id="IPR003594">
    <property type="entry name" value="HATPase_dom"/>
</dbReference>
<reference evidence="7 8" key="1">
    <citation type="submission" date="2020-08" db="EMBL/GenBank/DDBJ databases">
        <title>The genome sequence of type strain Novosphingobium flavum NBRC 111647.</title>
        <authorList>
            <person name="Liu Y."/>
        </authorList>
    </citation>
    <scope>NUCLEOTIDE SEQUENCE [LARGE SCALE GENOMIC DNA]</scope>
    <source>
        <strain evidence="7 8">NBRC 111647</strain>
    </source>
</reference>
<protein>
    <recommendedName>
        <fullName evidence="2">histidine kinase</fullName>
        <ecNumber evidence="2">2.7.13.3</ecNumber>
    </recommendedName>
</protein>
<dbReference type="GO" id="GO:0009927">
    <property type="term" value="F:histidine phosphotransfer kinase activity"/>
    <property type="evidence" value="ECO:0007669"/>
    <property type="project" value="TreeGrafter"/>
</dbReference>
<dbReference type="PANTHER" id="PTHR43047">
    <property type="entry name" value="TWO-COMPONENT HISTIDINE PROTEIN KINASE"/>
    <property type="match status" value="1"/>
</dbReference>
<dbReference type="Proteomes" id="UP000566813">
    <property type="component" value="Unassembled WGS sequence"/>
</dbReference>
<comment type="caution">
    <text evidence="7">The sequence shown here is derived from an EMBL/GenBank/DDBJ whole genome shotgun (WGS) entry which is preliminary data.</text>
</comment>
<dbReference type="AlphaFoldDB" id="A0A7X1KKF8"/>
<dbReference type="GO" id="GO:0005886">
    <property type="term" value="C:plasma membrane"/>
    <property type="evidence" value="ECO:0007669"/>
    <property type="project" value="TreeGrafter"/>
</dbReference>
<sequence>MILSQTMLVLIGLLLAAWAVAAVWVMVSARVRMKKAESAMRSGRRLARMVEESPTIPLLVRADGRIEAAPKLAKWLGLDQVPQYLTELGQADGGDGGIPQLQLGELIAAVRRTQKTGAPFRMVVTPAGSRRSLSLRGHLADPQVSPGGAALVWVFDFSESEGELVRLREEASGARADFVALVGLIEAAPMPMWFRDRQGRLRLVNRAYVTAVQGESAEAVVAAGTELVEVIDGLSAAQIALQAAERHTPIERMVAATIGGQRRTHRISDLPLGEEGVAGYAVDVEDMEELARSFRAFRDAQRSMLDQLSAGVAQFDAGRQLVFANQPFLRIFGLKPAILLDPQPFERLLDMARDGGRVPEVRDFPAWRRERAGWFRHSAAQEEAWTLADGTHLRVVAQPMPDGGLMLIAEDQTEQLRLSASRDTLLRTRAATFDSLFESIGVFSPDGKMQLWNRRFAQDWGLDADFLDTHPKVDVLLERIGARLKRPVQSKQVGDVIRAATLDRVQTSGRVVLADGRTLEFAGVPLPDGNGLLTVLDITDSQKAEAALRERNAALTEADAVKTRFLANMSYEFRTPLTSIGGFAELLEAGIGGDLTPQGHEYVAAILTSVQRLGEQIETVLDLSQSEAGLLPLAEEEIELMPFVTKVVEERVHAIRDGGLTLDLRGDRGAGRVKGDRRRLARAIGHLVDNAIAATPRGGRILVDLTPTKQGPRVVISDNGAGMDTATLARAMQGLKPSADGAGFERRQGLGLPLARQLIEAHGGTLELLSEPGQGTAAIVNLP</sequence>
<dbReference type="RefSeq" id="WP_185662384.1">
    <property type="nucleotide sequence ID" value="NZ_JACLAW010000001.1"/>
</dbReference>
<dbReference type="SUPFAM" id="SSF55785">
    <property type="entry name" value="PYP-like sensor domain (PAS domain)"/>
    <property type="match status" value="2"/>
</dbReference>
<dbReference type="Gene3D" id="3.30.565.10">
    <property type="entry name" value="Histidine kinase-like ATPase, C-terminal domain"/>
    <property type="match status" value="1"/>
</dbReference>
<dbReference type="PROSITE" id="PS50109">
    <property type="entry name" value="HIS_KIN"/>
    <property type="match status" value="1"/>
</dbReference>
<dbReference type="SMART" id="SM00387">
    <property type="entry name" value="HATPase_c"/>
    <property type="match status" value="1"/>
</dbReference>
<evidence type="ECO:0000256" key="2">
    <source>
        <dbReference type="ARBA" id="ARBA00012438"/>
    </source>
</evidence>
<dbReference type="CDD" id="cd00082">
    <property type="entry name" value="HisKA"/>
    <property type="match status" value="1"/>
</dbReference>
<dbReference type="InterPro" id="IPR005467">
    <property type="entry name" value="His_kinase_dom"/>
</dbReference>
<gene>
    <name evidence="7" type="ORF">H7F51_01265</name>
</gene>
<organism evidence="7 8">
    <name type="scientific">Novosphingobium flavum</name>
    <dbReference type="NCBI Taxonomy" id="1778672"/>
    <lineage>
        <taxon>Bacteria</taxon>
        <taxon>Pseudomonadati</taxon>
        <taxon>Pseudomonadota</taxon>
        <taxon>Alphaproteobacteria</taxon>
        <taxon>Sphingomonadales</taxon>
        <taxon>Sphingomonadaceae</taxon>
        <taxon>Novosphingobium</taxon>
    </lineage>
</organism>
<dbReference type="InterPro" id="IPR036097">
    <property type="entry name" value="HisK_dim/P_sf"/>
</dbReference>
<dbReference type="Pfam" id="PF12860">
    <property type="entry name" value="PAS_7"/>
    <property type="match status" value="2"/>
</dbReference>
<accession>A0A7X1KKF8</accession>
<evidence type="ECO:0000256" key="1">
    <source>
        <dbReference type="ARBA" id="ARBA00000085"/>
    </source>
</evidence>
<dbReference type="SMART" id="SM00091">
    <property type="entry name" value="PAS"/>
    <property type="match status" value="3"/>
</dbReference>
<comment type="catalytic activity">
    <reaction evidence="1">
        <text>ATP + protein L-histidine = ADP + protein N-phospho-L-histidine.</text>
        <dbReference type="EC" id="2.7.13.3"/>
    </reaction>
</comment>
<evidence type="ECO:0000256" key="5">
    <source>
        <dbReference type="ARBA" id="ARBA00022777"/>
    </source>
</evidence>
<dbReference type="Pfam" id="PF02518">
    <property type="entry name" value="HATPase_c"/>
    <property type="match status" value="1"/>
</dbReference>
<dbReference type="SUPFAM" id="SSF47384">
    <property type="entry name" value="Homodimeric domain of signal transducing histidine kinase"/>
    <property type="match status" value="1"/>
</dbReference>